<organism evidence="1 2">
    <name type="scientific">Elysia marginata</name>
    <dbReference type="NCBI Taxonomy" id="1093978"/>
    <lineage>
        <taxon>Eukaryota</taxon>
        <taxon>Metazoa</taxon>
        <taxon>Spiralia</taxon>
        <taxon>Lophotrochozoa</taxon>
        <taxon>Mollusca</taxon>
        <taxon>Gastropoda</taxon>
        <taxon>Heterobranchia</taxon>
        <taxon>Euthyneura</taxon>
        <taxon>Panpulmonata</taxon>
        <taxon>Sacoglossa</taxon>
        <taxon>Placobranchoidea</taxon>
        <taxon>Plakobranchidae</taxon>
        <taxon>Elysia</taxon>
    </lineage>
</organism>
<dbReference type="Proteomes" id="UP000762676">
    <property type="component" value="Unassembled WGS sequence"/>
</dbReference>
<dbReference type="EMBL" id="BMAT01008308">
    <property type="protein sequence ID" value="GFR82054.1"/>
    <property type="molecule type" value="Genomic_DNA"/>
</dbReference>
<sequence>MMSMRYLSTARLCSPRPRPIWSPTRYWDPCAPRYHPLVNYCEPCYPANYLNVYCNKPEGNPCYDFSSCDLSGFCKRPKDPPCTYFVRSRECCLHPSNFDPWCTDMPPACPDVYCPAPAYCVPRPSSLCRSCTTLCSPVMCADVDGYSESEEWDPYCISQSRPTITSYRPPPRDCYYPPRTARYPRRTPRMLLR</sequence>
<name>A0AAV4G997_9GAST</name>
<protein>
    <submittedName>
        <fullName evidence="1">Uncharacterized protein</fullName>
    </submittedName>
</protein>
<reference evidence="1 2" key="1">
    <citation type="journal article" date="2021" name="Elife">
        <title>Chloroplast acquisition without the gene transfer in kleptoplastic sea slugs, Plakobranchus ocellatus.</title>
        <authorList>
            <person name="Maeda T."/>
            <person name="Takahashi S."/>
            <person name="Yoshida T."/>
            <person name="Shimamura S."/>
            <person name="Takaki Y."/>
            <person name="Nagai Y."/>
            <person name="Toyoda A."/>
            <person name="Suzuki Y."/>
            <person name="Arimoto A."/>
            <person name="Ishii H."/>
            <person name="Satoh N."/>
            <person name="Nishiyama T."/>
            <person name="Hasebe M."/>
            <person name="Maruyama T."/>
            <person name="Minagawa J."/>
            <person name="Obokata J."/>
            <person name="Shigenobu S."/>
        </authorList>
    </citation>
    <scope>NUCLEOTIDE SEQUENCE [LARGE SCALE GENOMIC DNA]</scope>
</reference>
<dbReference type="AlphaFoldDB" id="A0AAV4G997"/>
<evidence type="ECO:0000313" key="1">
    <source>
        <dbReference type="EMBL" id="GFR82054.1"/>
    </source>
</evidence>
<proteinExistence type="predicted"/>
<keyword evidence="2" id="KW-1185">Reference proteome</keyword>
<gene>
    <name evidence="1" type="ORF">ElyMa_004087800</name>
</gene>
<comment type="caution">
    <text evidence="1">The sequence shown here is derived from an EMBL/GenBank/DDBJ whole genome shotgun (WGS) entry which is preliminary data.</text>
</comment>
<evidence type="ECO:0000313" key="2">
    <source>
        <dbReference type="Proteomes" id="UP000762676"/>
    </source>
</evidence>
<accession>A0AAV4G997</accession>